<organism evidence="9 10">
    <name type="scientific">Nematostella vectensis</name>
    <name type="common">Starlet sea anemone</name>
    <dbReference type="NCBI Taxonomy" id="45351"/>
    <lineage>
        <taxon>Eukaryota</taxon>
        <taxon>Metazoa</taxon>
        <taxon>Cnidaria</taxon>
        <taxon>Anthozoa</taxon>
        <taxon>Hexacorallia</taxon>
        <taxon>Actiniaria</taxon>
        <taxon>Edwardsiidae</taxon>
        <taxon>Nematostella</taxon>
    </lineage>
</organism>
<dbReference type="InParanoid" id="A7T2L5"/>
<dbReference type="CDD" id="cd00054">
    <property type="entry name" value="EGF_CA"/>
    <property type="match status" value="2"/>
</dbReference>
<dbReference type="SMART" id="SM00181">
    <property type="entry name" value="EGF"/>
    <property type="match status" value="2"/>
</dbReference>
<evidence type="ECO:0000313" key="10">
    <source>
        <dbReference type="Proteomes" id="UP000001593"/>
    </source>
</evidence>
<protein>
    <recommendedName>
        <fullName evidence="8">EGF-like domain-containing protein</fullName>
    </recommendedName>
</protein>
<feature type="disulfide bond" evidence="7">
    <location>
        <begin position="70"/>
        <end position="79"/>
    </location>
</feature>
<sequence>MFTDLDECSGITTPCAHGGTCINEYGGFRCLCTPQWQGPTCQEDVDECLDSPCQNLGNCTNKEGDYMCTCPYPMHGKNCE</sequence>
<gene>
    <name evidence="9" type="ORF">NEMVEDRAFT_v1g143289</name>
</gene>
<dbReference type="PROSITE" id="PS00022">
    <property type="entry name" value="EGF_1"/>
    <property type="match status" value="2"/>
</dbReference>
<dbReference type="eggNOG" id="KOG1219">
    <property type="taxonomic scope" value="Eukaryota"/>
</dbReference>
<feature type="disulfide bond" evidence="7">
    <location>
        <begin position="32"/>
        <end position="41"/>
    </location>
</feature>
<dbReference type="InterPro" id="IPR000742">
    <property type="entry name" value="EGF"/>
</dbReference>
<keyword evidence="3" id="KW-0732">Signal</keyword>
<feature type="domain" description="EGF-like" evidence="8">
    <location>
        <begin position="4"/>
        <end position="42"/>
    </location>
</feature>
<dbReference type="EMBL" id="DS470275">
    <property type="protein sequence ID" value="EDO29800.1"/>
    <property type="molecule type" value="Genomic_DNA"/>
</dbReference>
<keyword evidence="2 7" id="KW-0245">EGF-like domain</keyword>
<dbReference type="HOGENOM" id="CLU_004826_11_4_1"/>
<keyword evidence="6" id="KW-0325">Glycoprotein</keyword>
<keyword evidence="5 7" id="KW-1015">Disulfide bond</keyword>
<comment type="similarity">
    <text evidence="1">Belongs to the EGF domain peptide family.</text>
</comment>
<dbReference type="InterPro" id="IPR000152">
    <property type="entry name" value="EGF-type_Asp/Asn_hydroxyl_site"/>
</dbReference>
<dbReference type="SMART" id="SM00179">
    <property type="entry name" value="EGF_CA"/>
    <property type="match status" value="2"/>
</dbReference>
<evidence type="ECO:0000259" key="8">
    <source>
        <dbReference type="PROSITE" id="PS50026"/>
    </source>
</evidence>
<dbReference type="STRING" id="45351.A7T2L5"/>
<keyword evidence="10" id="KW-1185">Reference proteome</keyword>
<dbReference type="PANTHER" id="PTHR12916">
    <property type="entry name" value="CYTOCHROME C OXIDASE POLYPEPTIDE VIC-2"/>
    <property type="match status" value="1"/>
</dbReference>
<reference evidence="9 10" key="1">
    <citation type="journal article" date="2007" name="Science">
        <title>Sea anemone genome reveals ancestral eumetazoan gene repertoire and genomic organization.</title>
        <authorList>
            <person name="Putnam N.H."/>
            <person name="Srivastava M."/>
            <person name="Hellsten U."/>
            <person name="Dirks B."/>
            <person name="Chapman J."/>
            <person name="Salamov A."/>
            <person name="Terry A."/>
            <person name="Shapiro H."/>
            <person name="Lindquist E."/>
            <person name="Kapitonov V.V."/>
            <person name="Jurka J."/>
            <person name="Genikhovich G."/>
            <person name="Grigoriev I.V."/>
            <person name="Lucas S.M."/>
            <person name="Steele R.E."/>
            <person name="Finnerty J.R."/>
            <person name="Technau U."/>
            <person name="Martindale M.Q."/>
            <person name="Rokhsar D.S."/>
        </authorList>
    </citation>
    <scope>NUCLEOTIDE SEQUENCE [LARGE SCALE GENOMIC DNA]</scope>
    <source>
        <strain evidence="10">CH2 X CH6</strain>
    </source>
</reference>
<evidence type="ECO:0000256" key="5">
    <source>
        <dbReference type="ARBA" id="ARBA00023157"/>
    </source>
</evidence>
<dbReference type="Pfam" id="PF07645">
    <property type="entry name" value="EGF_CA"/>
    <property type="match status" value="2"/>
</dbReference>
<evidence type="ECO:0000256" key="1">
    <source>
        <dbReference type="ARBA" id="ARBA00006373"/>
    </source>
</evidence>
<evidence type="ECO:0000256" key="6">
    <source>
        <dbReference type="ARBA" id="ARBA00023180"/>
    </source>
</evidence>
<evidence type="ECO:0000256" key="7">
    <source>
        <dbReference type="PROSITE-ProRule" id="PRU00076"/>
    </source>
</evidence>
<dbReference type="FunFam" id="2.10.25.10:FF:000610">
    <property type="entry name" value="protein HEG homolog 1 isoform X1"/>
    <property type="match status" value="1"/>
</dbReference>
<name>A7T2L5_NEMVE</name>
<accession>A7T2L5</accession>
<keyword evidence="4" id="KW-0677">Repeat</keyword>
<evidence type="ECO:0000256" key="4">
    <source>
        <dbReference type="ARBA" id="ARBA00022737"/>
    </source>
</evidence>
<dbReference type="FunFam" id="2.10.25.10:FF:000122">
    <property type="entry name" value="Protein crumbs homolog 2"/>
    <property type="match status" value="1"/>
</dbReference>
<dbReference type="AlphaFoldDB" id="A7T2L5"/>
<dbReference type="SUPFAM" id="SSF57196">
    <property type="entry name" value="EGF/Laminin"/>
    <property type="match status" value="2"/>
</dbReference>
<dbReference type="OMA" id="KERRNCT"/>
<dbReference type="GO" id="GO:0005509">
    <property type="term" value="F:calcium ion binding"/>
    <property type="evidence" value="ECO:0007669"/>
    <property type="project" value="InterPro"/>
</dbReference>
<dbReference type="Proteomes" id="UP000001593">
    <property type="component" value="Unassembled WGS sequence"/>
</dbReference>
<dbReference type="InterPro" id="IPR049883">
    <property type="entry name" value="NOTCH1_EGF-like"/>
</dbReference>
<feature type="non-terminal residue" evidence="9">
    <location>
        <position position="80"/>
    </location>
</feature>
<comment type="caution">
    <text evidence="7">Lacks conserved residue(s) required for the propagation of feature annotation.</text>
</comment>
<evidence type="ECO:0000256" key="2">
    <source>
        <dbReference type="ARBA" id="ARBA00022536"/>
    </source>
</evidence>
<feature type="domain" description="EGF-like" evidence="8">
    <location>
        <begin position="44"/>
        <end position="80"/>
    </location>
</feature>
<evidence type="ECO:0000313" key="9">
    <source>
        <dbReference type="EMBL" id="EDO29800.1"/>
    </source>
</evidence>
<dbReference type="Gene3D" id="2.10.25.10">
    <property type="entry name" value="Laminin"/>
    <property type="match status" value="2"/>
</dbReference>
<dbReference type="PROSITE" id="PS50026">
    <property type="entry name" value="EGF_3"/>
    <property type="match status" value="2"/>
</dbReference>
<dbReference type="PROSITE" id="PS01187">
    <property type="entry name" value="EGF_CA"/>
    <property type="match status" value="1"/>
</dbReference>
<dbReference type="InterPro" id="IPR001881">
    <property type="entry name" value="EGF-like_Ca-bd_dom"/>
</dbReference>
<evidence type="ECO:0000256" key="3">
    <source>
        <dbReference type="ARBA" id="ARBA00022729"/>
    </source>
</evidence>
<dbReference type="InterPro" id="IPR018097">
    <property type="entry name" value="EGF_Ca-bd_CS"/>
</dbReference>
<dbReference type="PROSITE" id="PS00010">
    <property type="entry name" value="ASX_HYDROXYL"/>
    <property type="match status" value="2"/>
</dbReference>
<dbReference type="PANTHER" id="PTHR12916:SF4">
    <property type="entry name" value="UNINFLATABLE, ISOFORM C"/>
    <property type="match status" value="1"/>
</dbReference>
<proteinExistence type="inferred from homology"/>